<reference evidence="1 2" key="1">
    <citation type="submission" date="2021-08" db="EMBL/GenBank/DDBJ databases">
        <title>complete genome sequencing of Deefgea sp. D25.</title>
        <authorList>
            <person name="Bae J.-W."/>
            <person name="Gim D.-H."/>
        </authorList>
    </citation>
    <scope>NUCLEOTIDE SEQUENCE [LARGE SCALE GENOMIC DNA]</scope>
    <source>
        <strain evidence="1 2">D25</strain>
    </source>
</reference>
<sequence>MTKISDLSDYPAIKKLASALHKFDASQHGAAIMIGAGFSRSAACHVGGEKKMSLWNDFSKKLVAELSPNDKNHSFSDPLRVAEEYRAYFGQAALNDRVRSEIDDEAWRTGALYQSLLELPWSEIMTTNWDTLLERACKDVHGPYYTPVTKPADLSWAPSPRIVKLHGTIGITDTFIAAQEDYRTYPAKFAPFINFARQVFIENELCLLGFSGDDPNFLQWAGWVRDQLADHARKIYLVGALNLTAAQRKYLESINVAPIDLWDLVKHIDDRDLRHQNATESFLLAMKDEGCSKTTPHEWSPSNLHRSQVTSDDHTRTYKEHEYAATLLKGQLDALKSDRESYPGWLVCPPALQWQIRSQLCDPYPSANNIAALDEADRAKLVYEIAWRYNITFEYIAPWLMETLFQFANPDQPCAISKRQQLEIALLLLKNSRWLNADDDAGKAVVQERIHALISVLEKHAQYLPDAGAELAYHRALVARDALNYAGMEVELGKIIGEDPIWKVRQAALLMALGRFDEGTQLISKAYGELRESYRRDRNSISTLSRLTWVHWLLKSARSARFDQEGTEKLPAFAESVYRKWRCDPWRWIEEIQEKLRKRQEEFIKKQNPIEPSFTQGHYRDNSNQYSISNETAEFFLMEGLTRSVGIPLRSGRALINVDLLAWAVEKLMLSGGVGIELWNYTLAIRAANSETSPTIKDFFTRIGVARASKDVVDILIDRILIAIDYWRKLRGNGTDEQQDHALSVLLVLIEVLARLAIRVPTEKAKEIFRLALSLGQQSNLQHFWLFEVIGSLLTHSLISIPAIDQGGLLANTLVFPLALEVPTSDGDRWPNPVIHHINERNDCPGLEKRIGELINAVATDESTSSSAAILRLLPLVEKEGFLTQLEQTKLADAIWGSKPEYQLLPNVANLYPHAYLLLPSEDNAQVRSLIYRYLYEHNEDILTDTQKELRSYPSPEIQRAVLILSGMVNAAVNVKTHLFPTPEQALILFDRLVQWRPFKVDTDYLGAARNNQKQLAESIGNALSSAIAPALSSEAKTNQRFEQLQAFYSQIDEAITALPALIYFTEIDEQIAYSVEKNIKKALQSSDAVAVIYAAFALQKWMGQSGAATSLQLKSLISRLIVIIESGRMVGLQQLLWISGELYKEQFLSAEQVATLTEAIPDVFNAATYANIDPKSREAVNSSSIREACVKLAKILVGQLPENPALQALLAEASVDALPEVRFAIDSIKEF</sequence>
<organism evidence="1 2">
    <name type="scientific">Deefgea tanakiae</name>
    <dbReference type="NCBI Taxonomy" id="2865840"/>
    <lineage>
        <taxon>Bacteria</taxon>
        <taxon>Pseudomonadati</taxon>
        <taxon>Pseudomonadota</taxon>
        <taxon>Betaproteobacteria</taxon>
        <taxon>Neisseriales</taxon>
        <taxon>Chitinibacteraceae</taxon>
        <taxon>Deefgea</taxon>
    </lineage>
</organism>
<dbReference type="Proteomes" id="UP000825679">
    <property type="component" value="Chromosome"/>
</dbReference>
<proteinExistence type="predicted"/>
<name>A0ABX8Z4R7_9NEIS</name>
<dbReference type="Pfam" id="PF13289">
    <property type="entry name" value="SIR2_2"/>
    <property type="match status" value="1"/>
</dbReference>
<dbReference type="RefSeq" id="WP_221004787.1">
    <property type="nucleotide sequence ID" value="NZ_CP081150.1"/>
</dbReference>
<protein>
    <submittedName>
        <fullName evidence="1">SIR2 family protein</fullName>
    </submittedName>
</protein>
<keyword evidence="2" id="KW-1185">Reference proteome</keyword>
<evidence type="ECO:0000313" key="1">
    <source>
        <dbReference type="EMBL" id="QZA76379.1"/>
    </source>
</evidence>
<evidence type="ECO:0000313" key="2">
    <source>
        <dbReference type="Proteomes" id="UP000825679"/>
    </source>
</evidence>
<accession>A0ABX8Z4R7</accession>
<dbReference type="EMBL" id="CP081150">
    <property type="protein sequence ID" value="QZA76379.1"/>
    <property type="molecule type" value="Genomic_DNA"/>
</dbReference>
<gene>
    <name evidence="1" type="ORF">K4H28_08440</name>
</gene>